<keyword evidence="2" id="KW-1185">Reference proteome</keyword>
<name>A0A0C3QHH1_9AGAM</name>
<organism evidence="1 2">
    <name type="scientific">Tulasnella calospora MUT 4182</name>
    <dbReference type="NCBI Taxonomy" id="1051891"/>
    <lineage>
        <taxon>Eukaryota</taxon>
        <taxon>Fungi</taxon>
        <taxon>Dikarya</taxon>
        <taxon>Basidiomycota</taxon>
        <taxon>Agaricomycotina</taxon>
        <taxon>Agaricomycetes</taxon>
        <taxon>Cantharellales</taxon>
        <taxon>Tulasnellaceae</taxon>
        <taxon>Tulasnella</taxon>
    </lineage>
</organism>
<reference evidence="2" key="2">
    <citation type="submission" date="2015-01" db="EMBL/GenBank/DDBJ databases">
        <title>Evolutionary Origins and Diversification of the Mycorrhizal Mutualists.</title>
        <authorList>
            <consortium name="DOE Joint Genome Institute"/>
            <consortium name="Mycorrhizal Genomics Consortium"/>
            <person name="Kohler A."/>
            <person name="Kuo A."/>
            <person name="Nagy L.G."/>
            <person name="Floudas D."/>
            <person name="Copeland A."/>
            <person name="Barry K.W."/>
            <person name="Cichocki N."/>
            <person name="Veneault-Fourrey C."/>
            <person name="LaButti K."/>
            <person name="Lindquist E.A."/>
            <person name="Lipzen A."/>
            <person name="Lundell T."/>
            <person name="Morin E."/>
            <person name="Murat C."/>
            <person name="Riley R."/>
            <person name="Ohm R."/>
            <person name="Sun H."/>
            <person name="Tunlid A."/>
            <person name="Henrissat B."/>
            <person name="Grigoriev I.V."/>
            <person name="Hibbett D.S."/>
            <person name="Martin F."/>
        </authorList>
    </citation>
    <scope>NUCLEOTIDE SEQUENCE [LARGE SCALE GENOMIC DNA]</scope>
    <source>
        <strain evidence="2">MUT 4182</strain>
    </source>
</reference>
<dbReference type="EMBL" id="KN822964">
    <property type="protein sequence ID" value="KIO31280.1"/>
    <property type="molecule type" value="Genomic_DNA"/>
</dbReference>
<accession>A0A0C3QHH1</accession>
<reference evidence="1 2" key="1">
    <citation type="submission" date="2014-04" db="EMBL/GenBank/DDBJ databases">
        <authorList>
            <consortium name="DOE Joint Genome Institute"/>
            <person name="Kuo A."/>
            <person name="Girlanda M."/>
            <person name="Perotto S."/>
            <person name="Kohler A."/>
            <person name="Nagy L.G."/>
            <person name="Floudas D."/>
            <person name="Copeland A."/>
            <person name="Barry K.W."/>
            <person name="Cichocki N."/>
            <person name="Veneault-Fourrey C."/>
            <person name="LaButti K."/>
            <person name="Lindquist E.A."/>
            <person name="Lipzen A."/>
            <person name="Lundell T."/>
            <person name="Morin E."/>
            <person name="Murat C."/>
            <person name="Sun H."/>
            <person name="Tunlid A."/>
            <person name="Henrissat B."/>
            <person name="Grigoriev I.V."/>
            <person name="Hibbett D.S."/>
            <person name="Martin F."/>
            <person name="Nordberg H.P."/>
            <person name="Cantor M.N."/>
            <person name="Hua S.X."/>
        </authorList>
    </citation>
    <scope>NUCLEOTIDE SEQUENCE [LARGE SCALE GENOMIC DNA]</scope>
    <source>
        <strain evidence="1 2">MUT 4182</strain>
    </source>
</reference>
<proteinExistence type="predicted"/>
<evidence type="ECO:0000313" key="1">
    <source>
        <dbReference type="EMBL" id="KIO31280.1"/>
    </source>
</evidence>
<protein>
    <submittedName>
        <fullName evidence="1">Uncharacterized protein</fullName>
    </submittedName>
</protein>
<dbReference type="AlphaFoldDB" id="A0A0C3QHH1"/>
<dbReference type="Proteomes" id="UP000054248">
    <property type="component" value="Unassembled WGS sequence"/>
</dbReference>
<evidence type="ECO:0000313" key="2">
    <source>
        <dbReference type="Proteomes" id="UP000054248"/>
    </source>
</evidence>
<sequence>MHPPDLTSRAHESIQHPAMASYQKTTYGHRKLSPLATGGQRFIRGHRTTESIDLNSLSPAPSSNPWCFFDFTGKVRCSTGPDTKISHQSWPVLLLNVGKTLALLYILISVVYSSIQLLERLGDLEHLMRHVHSRHAPEYSLDTLLDDSPGFRLKARSSPPICGYD</sequence>
<gene>
    <name evidence="1" type="ORF">M407DRAFT_19659</name>
</gene>
<dbReference type="HOGENOM" id="CLU_1612021_0_0_1"/>